<evidence type="ECO:0000313" key="1">
    <source>
        <dbReference type="EMBL" id="QDH87486.1"/>
    </source>
</evidence>
<sequence length="494" mass="55300">MAGTVTSTRITDLPFSYSMKNVNTGLVTKSGVFDVGRSYSSGWNSSLQMTTSWRSGRSFMKALSDPQQLVADEDLHDRDVPDNSDELLKRTTNELKQEANGGFPTPSGQTWDHGHDFTTTKVEKRHTVATLMSSDGKASYHGPLSVYFGAGGNSCFDGGVVNHVPNFCSADWPAVDLTRGQLAINKTIPTLPKAGVAAFLGELHEGLPRLIGHSVLFRDRAHAFKPGKVAGDEYLNYQFGWLPFVSDVKKFCKAFKNAGLILKKFREDSGKPYVRRHWTFPKVRDSHVYPSAYLDWVNRTPAGTLRIPTNNTFHGTYSAVELDALVRYGQSWSMHASWVRTYQYRFTGAYSYLLSEDDSFFGRMERYVQLADRLLGIEITPDVLWELTPWSWLADWEGNIGVNISNMTALGKDNLALRWGYLMRHMTFKSYTSTSPITSYSGWSGTLHSTLFAEQKTRVKSTPFGFGLSTAAFTDRQWAILAALGLTRAHKTLH</sequence>
<proteinExistence type="predicted"/>
<organism evidence="1">
    <name type="scientific">Leviviridae sp</name>
    <dbReference type="NCBI Taxonomy" id="2027243"/>
    <lineage>
        <taxon>Viruses</taxon>
        <taxon>Riboviria</taxon>
        <taxon>Orthornavirae</taxon>
        <taxon>Lenarviricota</taxon>
        <taxon>Leviviricetes</taxon>
        <taxon>Norzivirales</taxon>
        <taxon>Fiersviridae</taxon>
    </lineage>
</organism>
<protein>
    <recommendedName>
        <fullName evidence="2">Maturation</fullName>
    </recommendedName>
</protein>
<accession>A0A514D1K1</accession>
<gene>
    <name evidence="1" type="ORF">H4BulkLitter24313_000001</name>
</gene>
<reference evidence="1" key="1">
    <citation type="submission" date="2019-05" db="EMBL/GenBank/DDBJ databases">
        <title>Metatranscriptomic reconstruction reveals RNA viruses with the potential to shape carbon cycling in soil.</title>
        <authorList>
            <person name="Starr E.P."/>
            <person name="Nuccio E."/>
            <person name="Pett-Ridge J."/>
            <person name="Banfield J.F."/>
            <person name="Firestone M.K."/>
        </authorList>
    </citation>
    <scope>NUCLEOTIDE SEQUENCE</scope>
    <source>
        <strain evidence="1">H4_Bulk_Litter_24_scaffold_313</strain>
    </source>
</reference>
<evidence type="ECO:0008006" key="2">
    <source>
        <dbReference type="Google" id="ProtNLM"/>
    </source>
</evidence>
<dbReference type="EMBL" id="MN033403">
    <property type="protein sequence ID" value="QDH87486.1"/>
    <property type="molecule type" value="Genomic_RNA"/>
</dbReference>
<name>A0A514D1K1_9VIRU</name>